<dbReference type="Gene3D" id="4.10.400.10">
    <property type="entry name" value="Low-density Lipoprotein Receptor"/>
    <property type="match status" value="1"/>
</dbReference>
<feature type="region of interest" description="Disordered" evidence="5">
    <location>
        <begin position="477"/>
        <end position="498"/>
    </location>
</feature>
<dbReference type="PANTHER" id="PTHR12630:SF1">
    <property type="entry name" value="GLUCOSIDASE 2 SUBUNIT BETA"/>
    <property type="match status" value="1"/>
</dbReference>
<evidence type="ECO:0000256" key="3">
    <source>
        <dbReference type="ARBA" id="ARBA00022824"/>
    </source>
</evidence>
<feature type="chain" id="PRO_5010999222" description="Glucosidase 2 subunit beta" evidence="6">
    <location>
        <begin position="36"/>
        <end position="498"/>
    </location>
</feature>
<dbReference type="InterPro" id="IPR044865">
    <property type="entry name" value="MRH_dom"/>
</dbReference>
<dbReference type="Pfam" id="PF12999">
    <property type="entry name" value="PRKCSH-like"/>
    <property type="match status" value="1"/>
</dbReference>
<dbReference type="GO" id="GO:0006491">
    <property type="term" value="P:N-glycan processing"/>
    <property type="evidence" value="ECO:0007669"/>
    <property type="project" value="TreeGrafter"/>
</dbReference>
<dbReference type="InterPro" id="IPR009011">
    <property type="entry name" value="Man6P_isomerase_rcpt-bd_dom_sf"/>
</dbReference>
<dbReference type="Proteomes" id="UP000193411">
    <property type="component" value="Unassembled WGS sequence"/>
</dbReference>
<dbReference type="EMBL" id="MCFL01000015">
    <property type="protein sequence ID" value="ORZ36806.1"/>
    <property type="molecule type" value="Genomic_DNA"/>
</dbReference>
<feature type="region of interest" description="Disordered" evidence="5">
    <location>
        <begin position="209"/>
        <end position="231"/>
    </location>
</feature>
<dbReference type="InterPro" id="IPR036055">
    <property type="entry name" value="LDL_receptor-like_sf"/>
</dbReference>
<feature type="compositionally biased region" description="Basic and acidic residues" evidence="5">
    <location>
        <begin position="210"/>
        <end position="229"/>
    </location>
</feature>
<dbReference type="InterPro" id="IPR036607">
    <property type="entry name" value="PRKCSH"/>
</dbReference>
<evidence type="ECO:0000259" key="7">
    <source>
        <dbReference type="PROSITE" id="PS51914"/>
    </source>
</evidence>
<evidence type="ECO:0000313" key="9">
    <source>
        <dbReference type="Proteomes" id="UP000193411"/>
    </source>
</evidence>
<dbReference type="OrthoDB" id="28322at2759"/>
<evidence type="ECO:0000256" key="2">
    <source>
        <dbReference type="ARBA" id="ARBA00022729"/>
    </source>
</evidence>
<comment type="caution">
    <text evidence="8">The sequence shown here is derived from an EMBL/GenBank/DDBJ whole genome shotgun (WGS) entry which is preliminary data.</text>
</comment>
<dbReference type="PANTHER" id="PTHR12630">
    <property type="entry name" value="N-LINKED OLIGOSACCHARIDE PROCESSING"/>
    <property type="match status" value="1"/>
</dbReference>
<gene>
    <name evidence="8" type="ORF">BCR44DRAFT_1512237</name>
</gene>
<keyword evidence="2 6" id="KW-0732">Signal</keyword>
<evidence type="ECO:0000256" key="4">
    <source>
        <dbReference type="ARBA" id="ARBA00023157"/>
    </source>
</evidence>
<accession>A0A1Y2HQC8</accession>
<dbReference type="Pfam" id="PF13015">
    <property type="entry name" value="PRKCSH_1"/>
    <property type="match status" value="1"/>
</dbReference>
<organism evidence="8 9">
    <name type="scientific">Catenaria anguillulae PL171</name>
    <dbReference type="NCBI Taxonomy" id="765915"/>
    <lineage>
        <taxon>Eukaryota</taxon>
        <taxon>Fungi</taxon>
        <taxon>Fungi incertae sedis</taxon>
        <taxon>Blastocladiomycota</taxon>
        <taxon>Blastocladiomycetes</taxon>
        <taxon>Blastocladiales</taxon>
        <taxon>Catenariaceae</taxon>
        <taxon>Catenaria</taxon>
    </lineage>
</organism>
<evidence type="ECO:0000256" key="5">
    <source>
        <dbReference type="SAM" id="MobiDB-lite"/>
    </source>
</evidence>
<feature type="domain" description="MRH" evidence="7">
    <location>
        <begin position="382"/>
        <end position="479"/>
    </location>
</feature>
<dbReference type="SUPFAM" id="SSF57424">
    <property type="entry name" value="LDL receptor-like module"/>
    <property type="match status" value="1"/>
</dbReference>
<keyword evidence="9" id="KW-1185">Reference proteome</keyword>
<evidence type="ECO:0000256" key="6">
    <source>
        <dbReference type="SAM" id="SignalP"/>
    </source>
</evidence>
<dbReference type="InterPro" id="IPR039794">
    <property type="entry name" value="Gtb1-like"/>
</dbReference>
<dbReference type="AlphaFoldDB" id="A0A1Y2HQC8"/>
<dbReference type="STRING" id="765915.A0A1Y2HQC8"/>
<dbReference type="InterPro" id="IPR028146">
    <property type="entry name" value="PRKCSH_N"/>
</dbReference>
<reference evidence="8 9" key="1">
    <citation type="submission" date="2016-07" db="EMBL/GenBank/DDBJ databases">
        <title>Pervasive Adenine N6-methylation of Active Genes in Fungi.</title>
        <authorList>
            <consortium name="DOE Joint Genome Institute"/>
            <person name="Mondo S.J."/>
            <person name="Dannebaum R.O."/>
            <person name="Kuo R.C."/>
            <person name="Labutti K."/>
            <person name="Haridas S."/>
            <person name="Kuo A."/>
            <person name="Salamov A."/>
            <person name="Ahrendt S.R."/>
            <person name="Lipzen A."/>
            <person name="Sullivan W."/>
            <person name="Andreopoulos W.B."/>
            <person name="Clum A."/>
            <person name="Lindquist E."/>
            <person name="Daum C."/>
            <person name="Ramamoorthy G.K."/>
            <person name="Gryganskyi A."/>
            <person name="Culley D."/>
            <person name="Magnuson J.K."/>
            <person name="James T.Y."/>
            <person name="O'Malley M.A."/>
            <person name="Stajich J.E."/>
            <person name="Spatafora J.W."/>
            <person name="Visel A."/>
            <person name="Grigoriev I.V."/>
        </authorList>
    </citation>
    <scope>NUCLEOTIDE SEQUENCE [LARGE SCALE GENOMIC DNA]</scope>
    <source>
        <strain evidence="8 9">PL171</strain>
    </source>
</reference>
<feature type="signal peptide" evidence="6">
    <location>
        <begin position="1"/>
        <end position="35"/>
    </location>
</feature>
<dbReference type="SUPFAM" id="SSF50911">
    <property type="entry name" value="Mannose 6-phosphate receptor domain"/>
    <property type="match status" value="1"/>
</dbReference>
<keyword evidence="4" id="KW-1015">Disulfide bond</keyword>
<protein>
    <recommendedName>
        <fullName evidence="1">Glucosidase 2 subunit beta</fullName>
    </recommendedName>
</protein>
<sequence length="498" mass="53590">MKPQRPSHALTVTLAVAATAAALLLAASCADTVIASSSNTGDAAALPRGIPRSKAALYKPTKDNQFACIKAPSRLIPFSAVNDDYCDCLDGSDEPGTAACPNGTFYCANKGHLPAFLPSSRVNDGICDPECCDGTDEVDGKVKCPNTCAAKGKERREHMEALERKRKAGFRIKQEYRATAAKSKSDRVAQLATVESDLKSLESDLASLRAKRDAAEEDERRATEHDTRLGKFSPSSLAQLVDRLQRAVGGMDEAMNKFKTSDKGEEAVAELEREFQSARWAVSDEDLKALGDVPTNTGAGPGDVALTAESSFVDRARFLLYGLIAPKPVTPLDVAKKAVESARQAVWDAESKQRDLESTRDKLRTATSVDVGPEAAYAAYIDKCYSVNMGEYTYELCPFKNAEQKPTGQSYGNNLGNWGKWVDNNSAWVFENGATCWNGPARSVKVNLECGDKEEVKGVGEPNKCEYVMTFVTPAACGDEPVKGDEDGDGNEAGHGEL</sequence>
<dbReference type="PROSITE" id="PS51257">
    <property type="entry name" value="PROKAR_LIPOPROTEIN"/>
    <property type="match status" value="1"/>
</dbReference>
<dbReference type="GO" id="GO:0017177">
    <property type="term" value="C:glucosidase II complex"/>
    <property type="evidence" value="ECO:0007669"/>
    <property type="project" value="TreeGrafter"/>
</dbReference>
<proteinExistence type="predicted"/>
<dbReference type="Gene3D" id="2.70.130.10">
    <property type="entry name" value="Mannose-6-phosphate receptor binding domain"/>
    <property type="match status" value="1"/>
</dbReference>
<evidence type="ECO:0000313" key="8">
    <source>
        <dbReference type="EMBL" id="ORZ36806.1"/>
    </source>
</evidence>
<dbReference type="PROSITE" id="PS51914">
    <property type="entry name" value="MRH"/>
    <property type="match status" value="1"/>
</dbReference>
<evidence type="ECO:0000256" key="1">
    <source>
        <dbReference type="ARBA" id="ARBA00022387"/>
    </source>
</evidence>
<name>A0A1Y2HQC8_9FUNG</name>
<keyword evidence="3" id="KW-0256">Endoplasmic reticulum</keyword>